<dbReference type="EMBL" id="AZBU02000001">
    <property type="protein sequence ID" value="TMS36690.1"/>
    <property type="molecule type" value="Genomic_DNA"/>
</dbReference>
<accession>A0A4U8UTK3</accession>
<dbReference type="AlphaFoldDB" id="A0A4U8UTK3"/>
<gene>
    <name evidence="2" type="ORF">L596_003792</name>
</gene>
<sequence>MVILRVETEGNRVKFKHVHFYSHRRKESKSVWEIHLVVSETRRTHSGLRTGQERVSHPQKTSGLDSLSTKGLK</sequence>
<proteinExistence type="predicted"/>
<dbReference type="Proteomes" id="UP000298663">
    <property type="component" value="Unassembled WGS sequence"/>
</dbReference>
<reference evidence="2 3" key="2">
    <citation type="journal article" date="2019" name="G3 (Bethesda)">
        <title>Hybrid Assembly of the Genome of the Entomopathogenic Nematode Steinernema carpocapsae Identifies the X-Chromosome.</title>
        <authorList>
            <person name="Serra L."/>
            <person name="Macchietto M."/>
            <person name="Macias-Munoz A."/>
            <person name="McGill C.J."/>
            <person name="Rodriguez I.M."/>
            <person name="Rodriguez B."/>
            <person name="Murad R."/>
            <person name="Mortazavi A."/>
        </authorList>
    </citation>
    <scope>NUCLEOTIDE SEQUENCE [LARGE SCALE GENOMIC DNA]</scope>
    <source>
        <strain evidence="2 3">ALL</strain>
    </source>
</reference>
<feature type="compositionally biased region" description="Polar residues" evidence="1">
    <location>
        <begin position="58"/>
        <end position="73"/>
    </location>
</feature>
<organism evidence="2 3">
    <name type="scientific">Steinernema carpocapsae</name>
    <name type="common">Entomopathogenic nematode</name>
    <dbReference type="NCBI Taxonomy" id="34508"/>
    <lineage>
        <taxon>Eukaryota</taxon>
        <taxon>Metazoa</taxon>
        <taxon>Ecdysozoa</taxon>
        <taxon>Nematoda</taxon>
        <taxon>Chromadorea</taxon>
        <taxon>Rhabditida</taxon>
        <taxon>Tylenchina</taxon>
        <taxon>Panagrolaimomorpha</taxon>
        <taxon>Strongyloidoidea</taxon>
        <taxon>Steinernematidae</taxon>
        <taxon>Steinernema</taxon>
    </lineage>
</organism>
<evidence type="ECO:0000313" key="2">
    <source>
        <dbReference type="EMBL" id="TMS36690.1"/>
    </source>
</evidence>
<name>A0A4U8UTK3_STECR</name>
<feature type="region of interest" description="Disordered" evidence="1">
    <location>
        <begin position="43"/>
        <end position="73"/>
    </location>
</feature>
<evidence type="ECO:0000313" key="3">
    <source>
        <dbReference type="Proteomes" id="UP000298663"/>
    </source>
</evidence>
<protein>
    <submittedName>
        <fullName evidence="2">Uncharacterized protein</fullName>
    </submittedName>
</protein>
<reference evidence="2 3" key="1">
    <citation type="journal article" date="2015" name="Genome Biol.">
        <title>Comparative genomics of Steinernema reveals deeply conserved gene regulatory networks.</title>
        <authorList>
            <person name="Dillman A.R."/>
            <person name="Macchietto M."/>
            <person name="Porter C.F."/>
            <person name="Rogers A."/>
            <person name="Williams B."/>
            <person name="Antoshechkin I."/>
            <person name="Lee M.M."/>
            <person name="Goodwin Z."/>
            <person name="Lu X."/>
            <person name="Lewis E.E."/>
            <person name="Goodrich-Blair H."/>
            <person name="Stock S.P."/>
            <person name="Adams B.J."/>
            <person name="Sternberg P.W."/>
            <person name="Mortazavi A."/>
        </authorList>
    </citation>
    <scope>NUCLEOTIDE SEQUENCE [LARGE SCALE GENOMIC DNA]</scope>
    <source>
        <strain evidence="2 3">ALL</strain>
    </source>
</reference>
<comment type="caution">
    <text evidence="2">The sequence shown here is derived from an EMBL/GenBank/DDBJ whole genome shotgun (WGS) entry which is preliminary data.</text>
</comment>
<keyword evidence="3" id="KW-1185">Reference proteome</keyword>
<evidence type="ECO:0000256" key="1">
    <source>
        <dbReference type="SAM" id="MobiDB-lite"/>
    </source>
</evidence>